<sequence length="132" mass="14302">MNVWHQKLYGKSLSGPGSQQRQSGTTLVEDPEVLKAQEQYSKAQQQQRTVASTLTKEVNGVTPSASPATATSNAPTSSANSVVRPINTNSNSSRPMSHIKGPTDKQIETRMPDGRRRITPLFIPPDPEVGFS</sequence>
<feature type="compositionally biased region" description="Polar residues" evidence="1">
    <location>
        <begin position="86"/>
        <end position="95"/>
    </location>
</feature>
<feature type="compositionally biased region" description="Low complexity" evidence="1">
    <location>
        <begin position="36"/>
        <end position="47"/>
    </location>
</feature>
<feature type="compositionally biased region" description="Pro residues" evidence="1">
    <location>
        <begin position="122"/>
        <end position="132"/>
    </location>
</feature>
<feature type="compositionally biased region" description="Polar residues" evidence="1">
    <location>
        <begin position="15"/>
        <end position="26"/>
    </location>
</feature>
<dbReference type="AlphaFoldDB" id="A0A9J6F3M1"/>
<proteinExistence type="predicted"/>
<evidence type="ECO:0000256" key="1">
    <source>
        <dbReference type="SAM" id="MobiDB-lite"/>
    </source>
</evidence>
<comment type="caution">
    <text evidence="2">The sequence shown here is derived from an EMBL/GenBank/DDBJ whole genome shotgun (WGS) entry which is preliminary data.</text>
</comment>
<feature type="region of interest" description="Disordered" evidence="1">
    <location>
        <begin position="1"/>
        <end position="132"/>
    </location>
</feature>
<evidence type="ECO:0000313" key="3">
    <source>
        <dbReference type="Proteomes" id="UP000821866"/>
    </source>
</evidence>
<accession>A0A9J6F3M1</accession>
<dbReference type="InterPro" id="IPR019015">
    <property type="entry name" value="HIRA_B_motif"/>
</dbReference>
<evidence type="ECO:0000313" key="2">
    <source>
        <dbReference type="EMBL" id="KAH8041275.1"/>
    </source>
</evidence>
<feature type="compositionally biased region" description="Basic and acidic residues" evidence="1">
    <location>
        <begin position="101"/>
        <end position="116"/>
    </location>
</feature>
<dbReference type="GO" id="GO:0000785">
    <property type="term" value="C:chromatin"/>
    <property type="evidence" value="ECO:0007669"/>
    <property type="project" value="TreeGrafter"/>
</dbReference>
<reference evidence="2" key="1">
    <citation type="journal article" date="2020" name="Cell">
        <title>Large-Scale Comparative Analyses of Tick Genomes Elucidate Their Genetic Diversity and Vector Capacities.</title>
        <authorList>
            <consortium name="Tick Genome and Microbiome Consortium (TIGMIC)"/>
            <person name="Jia N."/>
            <person name="Wang J."/>
            <person name="Shi W."/>
            <person name="Du L."/>
            <person name="Sun Y."/>
            <person name="Zhan W."/>
            <person name="Jiang J.F."/>
            <person name="Wang Q."/>
            <person name="Zhang B."/>
            <person name="Ji P."/>
            <person name="Bell-Sakyi L."/>
            <person name="Cui X.M."/>
            <person name="Yuan T.T."/>
            <person name="Jiang B.G."/>
            <person name="Yang W.F."/>
            <person name="Lam T.T."/>
            <person name="Chang Q.C."/>
            <person name="Ding S.J."/>
            <person name="Wang X.J."/>
            <person name="Zhu J.G."/>
            <person name="Ruan X.D."/>
            <person name="Zhao L."/>
            <person name="Wei J.T."/>
            <person name="Ye R.Z."/>
            <person name="Que T.C."/>
            <person name="Du C.H."/>
            <person name="Zhou Y.H."/>
            <person name="Cheng J.X."/>
            <person name="Dai P.F."/>
            <person name="Guo W.B."/>
            <person name="Han X.H."/>
            <person name="Huang E.J."/>
            <person name="Li L.F."/>
            <person name="Wei W."/>
            <person name="Gao Y.C."/>
            <person name="Liu J.Z."/>
            <person name="Shao H.Z."/>
            <person name="Wang X."/>
            <person name="Wang C.C."/>
            <person name="Yang T.C."/>
            <person name="Huo Q.B."/>
            <person name="Li W."/>
            <person name="Chen H.Y."/>
            <person name="Chen S.E."/>
            <person name="Zhou L.G."/>
            <person name="Ni X.B."/>
            <person name="Tian J.H."/>
            <person name="Sheng Y."/>
            <person name="Liu T."/>
            <person name="Pan Y.S."/>
            <person name="Xia L.Y."/>
            <person name="Li J."/>
            <person name="Zhao F."/>
            <person name="Cao W.C."/>
        </authorList>
    </citation>
    <scope>NUCLEOTIDE SEQUENCE</scope>
    <source>
        <strain evidence="2">Rmic-2018</strain>
    </source>
</reference>
<dbReference type="Pfam" id="PF09453">
    <property type="entry name" value="HIRA_B"/>
    <property type="match status" value="1"/>
</dbReference>
<gene>
    <name evidence="2" type="ORF">HPB51_014423</name>
</gene>
<dbReference type="GO" id="GO:0006338">
    <property type="term" value="P:chromatin remodeling"/>
    <property type="evidence" value="ECO:0007669"/>
    <property type="project" value="TreeGrafter"/>
</dbReference>
<dbReference type="PANTHER" id="PTHR13831">
    <property type="entry name" value="MEMBER OF THE HIR1 FAMILY OF WD-REPEAT PROTEINS"/>
    <property type="match status" value="1"/>
</dbReference>
<dbReference type="GO" id="GO:0000417">
    <property type="term" value="C:HIR complex"/>
    <property type="evidence" value="ECO:0007669"/>
    <property type="project" value="TreeGrafter"/>
</dbReference>
<reference evidence="2" key="2">
    <citation type="submission" date="2021-09" db="EMBL/GenBank/DDBJ databases">
        <authorList>
            <person name="Jia N."/>
            <person name="Wang J."/>
            <person name="Shi W."/>
            <person name="Du L."/>
            <person name="Sun Y."/>
            <person name="Zhan W."/>
            <person name="Jiang J."/>
            <person name="Wang Q."/>
            <person name="Zhang B."/>
            <person name="Ji P."/>
            <person name="Sakyi L.B."/>
            <person name="Cui X."/>
            <person name="Yuan T."/>
            <person name="Jiang B."/>
            <person name="Yang W."/>
            <person name="Lam T.T.-Y."/>
            <person name="Chang Q."/>
            <person name="Ding S."/>
            <person name="Wang X."/>
            <person name="Zhu J."/>
            <person name="Ruan X."/>
            <person name="Zhao L."/>
            <person name="Wei J."/>
            <person name="Que T."/>
            <person name="Du C."/>
            <person name="Cheng J."/>
            <person name="Dai P."/>
            <person name="Han X."/>
            <person name="Huang E."/>
            <person name="Gao Y."/>
            <person name="Liu J."/>
            <person name="Shao H."/>
            <person name="Ye R."/>
            <person name="Li L."/>
            <person name="Wei W."/>
            <person name="Wang X."/>
            <person name="Wang C."/>
            <person name="Huo Q."/>
            <person name="Li W."/>
            <person name="Guo W."/>
            <person name="Chen H."/>
            <person name="Chen S."/>
            <person name="Zhou L."/>
            <person name="Zhou L."/>
            <person name="Ni X."/>
            <person name="Tian J."/>
            <person name="Zhou Y."/>
            <person name="Sheng Y."/>
            <person name="Liu T."/>
            <person name="Pan Y."/>
            <person name="Xia L."/>
            <person name="Li J."/>
            <person name="Zhao F."/>
            <person name="Cao W."/>
        </authorList>
    </citation>
    <scope>NUCLEOTIDE SEQUENCE</scope>
    <source>
        <strain evidence="2">Rmic-2018</strain>
        <tissue evidence="2">Larvae</tissue>
    </source>
</reference>
<keyword evidence="3" id="KW-1185">Reference proteome</keyword>
<dbReference type="EMBL" id="JABSTU010000001">
    <property type="protein sequence ID" value="KAH8041275.1"/>
    <property type="molecule type" value="Genomic_DNA"/>
</dbReference>
<dbReference type="GO" id="GO:0031491">
    <property type="term" value="F:nucleosome binding"/>
    <property type="evidence" value="ECO:0007669"/>
    <property type="project" value="TreeGrafter"/>
</dbReference>
<dbReference type="Proteomes" id="UP000821866">
    <property type="component" value="Chromosome 1"/>
</dbReference>
<dbReference type="GO" id="GO:0005634">
    <property type="term" value="C:nucleus"/>
    <property type="evidence" value="ECO:0007669"/>
    <property type="project" value="InterPro"/>
</dbReference>
<feature type="compositionally biased region" description="Low complexity" evidence="1">
    <location>
        <begin position="62"/>
        <end position="81"/>
    </location>
</feature>
<organism evidence="2 3">
    <name type="scientific">Rhipicephalus microplus</name>
    <name type="common">Cattle tick</name>
    <name type="synonym">Boophilus microplus</name>
    <dbReference type="NCBI Taxonomy" id="6941"/>
    <lineage>
        <taxon>Eukaryota</taxon>
        <taxon>Metazoa</taxon>
        <taxon>Ecdysozoa</taxon>
        <taxon>Arthropoda</taxon>
        <taxon>Chelicerata</taxon>
        <taxon>Arachnida</taxon>
        <taxon>Acari</taxon>
        <taxon>Parasitiformes</taxon>
        <taxon>Ixodida</taxon>
        <taxon>Ixodoidea</taxon>
        <taxon>Ixodidae</taxon>
        <taxon>Rhipicephalinae</taxon>
        <taxon>Rhipicephalus</taxon>
        <taxon>Boophilus</taxon>
    </lineage>
</organism>
<dbReference type="GO" id="GO:0006351">
    <property type="term" value="P:DNA-templated transcription"/>
    <property type="evidence" value="ECO:0007669"/>
    <property type="project" value="InterPro"/>
</dbReference>
<name>A0A9J6F3M1_RHIMP</name>
<dbReference type="VEuPathDB" id="VectorBase:LOC119185181"/>
<dbReference type="PANTHER" id="PTHR13831:SF0">
    <property type="entry name" value="PROTEIN HIRA"/>
    <property type="match status" value="1"/>
</dbReference>
<dbReference type="InterPro" id="IPR031120">
    <property type="entry name" value="HIR1-like"/>
</dbReference>
<protein>
    <submittedName>
        <fullName evidence="2">Uncharacterized protein</fullName>
    </submittedName>
</protein>